<keyword evidence="4" id="KW-1185">Reference proteome</keyword>
<accession>A0A6I4IR44</accession>
<keyword evidence="1" id="KW-0472">Membrane</keyword>
<dbReference type="OrthoDB" id="5381491at2"/>
<protein>
    <submittedName>
        <fullName evidence="3">DUF4349 domain-containing protein</fullName>
    </submittedName>
</protein>
<evidence type="ECO:0000313" key="3">
    <source>
        <dbReference type="EMBL" id="MVN92154.1"/>
    </source>
</evidence>
<dbReference type="Proteomes" id="UP000434850">
    <property type="component" value="Unassembled WGS sequence"/>
</dbReference>
<dbReference type="AlphaFoldDB" id="A0A6I4IR44"/>
<proteinExistence type="predicted"/>
<organism evidence="3 4">
    <name type="scientific">Mucilaginibacter aquatilis</name>
    <dbReference type="NCBI Taxonomy" id="1517760"/>
    <lineage>
        <taxon>Bacteria</taxon>
        <taxon>Pseudomonadati</taxon>
        <taxon>Bacteroidota</taxon>
        <taxon>Sphingobacteriia</taxon>
        <taxon>Sphingobacteriales</taxon>
        <taxon>Sphingobacteriaceae</taxon>
        <taxon>Mucilaginibacter</taxon>
    </lineage>
</organism>
<name>A0A6I4IR44_9SPHI</name>
<dbReference type="RefSeq" id="WP_157542472.1">
    <property type="nucleotide sequence ID" value="NZ_WQLA01000005.1"/>
</dbReference>
<keyword evidence="1" id="KW-0812">Transmembrane</keyword>
<reference evidence="3 4" key="1">
    <citation type="submission" date="2019-12" db="EMBL/GenBank/DDBJ databases">
        <title>Mucilaginibacter sp. HME9299 genome sequencing and assembly.</title>
        <authorList>
            <person name="Kang H."/>
            <person name="Kim H."/>
            <person name="Joh K."/>
        </authorList>
    </citation>
    <scope>NUCLEOTIDE SEQUENCE [LARGE SCALE GENOMIC DNA]</scope>
    <source>
        <strain evidence="3 4">HME9299</strain>
    </source>
</reference>
<comment type="caution">
    <text evidence="3">The sequence shown here is derived from an EMBL/GenBank/DDBJ whole genome shotgun (WGS) entry which is preliminary data.</text>
</comment>
<dbReference type="InterPro" id="IPR025645">
    <property type="entry name" value="DUF4349"/>
</dbReference>
<sequence length="291" mass="32881">MRQLIWSLFLISTLFACKNNSKQADFQTQEMALAAPPPASSPLSEADRVDAVKMPPEVNSASVIDKKIIKEGSIVFETNDIQATRKIITDSLKRLGGYVGEERESNNSEVNRKEYTLSVRIPAQNFEKFLNTVSTSADRIESKNISSRDVTTEYIDVTTRLNNQKLLENRYKDLLQKASKMADVLEVENKLSEIRTNIEATQGQLNYLNKQVAYSSLDVTFFTETAVKGGDGNGFSYKFKRALGDSWELLESLFFGIITLWPVLLIIGVIVWLARIWLRKRRSKKVITSAP</sequence>
<dbReference type="PROSITE" id="PS51257">
    <property type="entry name" value="PROKAR_LIPOPROTEIN"/>
    <property type="match status" value="1"/>
</dbReference>
<feature type="transmembrane region" description="Helical" evidence="1">
    <location>
        <begin position="253"/>
        <end position="278"/>
    </location>
</feature>
<feature type="domain" description="DUF4349" evidence="2">
    <location>
        <begin position="66"/>
        <end position="274"/>
    </location>
</feature>
<gene>
    <name evidence="3" type="ORF">GO816_13540</name>
</gene>
<dbReference type="EMBL" id="WQLA01000005">
    <property type="protein sequence ID" value="MVN92154.1"/>
    <property type="molecule type" value="Genomic_DNA"/>
</dbReference>
<evidence type="ECO:0000259" key="2">
    <source>
        <dbReference type="Pfam" id="PF14257"/>
    </source>
</evidence>
<dbReference type="Pfam" id="PF14257">
    <property type="entry name" value="DUF4349"/>
    <property type="match status" value="1"/>
</dbReference>
<keyword evidence="1" id="KW-1133">Transmembrane helix</keyword>
<evidence type="ECO:0000313" key="4">
    <source>
        <dbReference type="Proteomes" id="UP000434850"/>
    </source>
</evidence>
<evidence type="ECO:0000256" key="1">
    <source>
        <dbReference type="SAM" id="Phobius"/>
    </source>
</evidence>